<feature type="compositionally biased region" description="Polar residues" evidence="1">
    <location>
        <begin position="30"/>
        <end position="46"/>
    </location>
</feature>
<evidence type="ECO:0000256" key="1">
    <source>
        <dbReference type="SAM" id="MobiDB-lite"/>
    </source>
</evidence>
<name>A0A3S5B5C7_9PLAT</name>
<keyword evidence="3" id="KW-1185">Reference proteome</keyword>
<dbReference type="EMBL" id="CAAALY010266740">
    <property type="protein sequence ID" value="VEL40854.1"/>
    <property type="molecule type" value="Genomic_DNA"/>
</dbReference>
<feature type="region of interest" description="Disordered" evidence="1">
    <location>
        <begin position="1"/>
        <end position="49"/>
    </location>
</feature>
<reference evidence="2" key="1">
    <citation type="submission" date="2018-11" db="EMBL/GenBank/DDBJ databases">
        <authorList>
            <consortium name="Pathogen Informatics"/>
        </authorList>
    </citation>
    <scope>NUCLEOTIDE SEQUENCE</scope>
</reference>
<dbReference type="Proteomes" id="UP000784294">
    <property type="component" value="Unassembled WGS sequence"/>
</dbReference>
<evidence type="ECO:0000313" key="3">
    <source>
        <dbReference type="Proteomes" id="UP000784294"/>
    </source>
</evidence>
<gene>
    <name evidence="2" type="ORF">PXEA_LOCUS34294</name>
</gene>
<dbReference type="AlphaFoldDB" id="A0A3S5B5C7"/>
<accession>A0A3S5B5C7</accession>
<comment type="caution">
    <text evidence="2">The sequence shown here is derived from an EMBL/GenBank/DDBJ whole genome shotgun (WGS) entry which is preliminary data.</text>
</comment>
<protein>
    <submittedName>
        <fullName evidence="2">Uncharacterized protein</fullName>
    </submittedName>
</protein>
<organism evidence="2 3">
    <name type="scientific">Protopolystoma xenopodis</name>
    <dbReference type="NCBI Taxonomy" id="117903"/>
    <lineage>
        <taxon>Eukaryota</taxon>
        <taxon>Metazoa</taxon>
        <taxon>Spiralia</taxon>
        <taxon>Lophotrochozoa</taxon>
        <taxon>Platyhelminthes</taxon>
        <taxon>Monogenea</taxon>
        <taxon>Polyopisthocotylea</taxon>
        <taxon>Polystomatidea</taxon>
        <taxon>Polystomatidae</taxon>
        <taxon>Protopolystoma</taxon>
    </lineage>
</organism>
<proteinExistence type="predicted"/>
<sequence length="176" mass="18689">MLSATNRPPRSGTMRLASESLIDRPPRLASTASHSSGTLAQPSSVSHRPHSYLRALRHPGLAFLQRSTSTATTTTVVAKAPTKSGLIGKSLCSAVDGLNCLETTECKGFGRRIFSGFSGSGRDDSISITERSMFPAAFVFDKVADSCDDLLTSRIAIGEDRGHVLNPSVISIILNL</sequence>
<evidence type="ECO:0000313" key="2">
    <source>
        <dbReference type="EMBL" id="VEL40854.1"/>
    </source>
</evidence>